<gene>
    <name evidence="6" type="ORF">VLY81_00460</name>
</gene>
<proteinExistence type="inferred from homology"/>
<keyword evidence="3 4" id="KW-0786">Thiamine pyrophosphate</keyword>
<evidence type="ECO:0000313" key="6">
    <source>
        <dbReference type="EMBL" id="WRP14677.1"/>
    </source>
</evidence>
<evidence type="ECO:0000256" key="2">
    <source>
        <dbReference type="ARBA" id="ARBA00023002"/>
    </source>
</evidence>
<name>A0ABZ1BR80_9FIRM</name>
<organism evidence="6 7">
    <name type="scientific">Geochorda subterranea</name>
    <dbReference type="NCBI Taxonomy" id="3109564"/>
    <lineage>
        <taxon>Bacteria</taxon>
        <taxon>Bacillati</taxon>
        <taxon>Bacillota</taxon>
        <taxon>Limnochordia</taxon>
        <taxon>Limnochordales</taxon>
        <taxon>Geochordaceae</taxon>
        <taxon>Geochorda</taxon>
    </lineage>
</organism>
<comment type="similarity">
    <text evidence="4">Belongs to the BCKDHA family.</text>
</comment>
<evidence type="ECO:0000256" key="4">
    <source>
        <dbReference type="RuleBase" id="RU365014"/>
    </source>
</evidence>
<dbReference type="PANTHER" id="PTHR43380">
    <property type="entry name" value="2-OXOISOVALERATE DEHYDROGENASE SUBUNIT ALPHA, MITOCHONDRIAL"/>
    <property type="match status" value="1"/>
</dbReference>
<sequence>MLRTAKEATASKSVDVALEAIGAERLLAMYRIMVLSRALDERMWIVQRQGKVPFVITAQGQEAAQVGAAMALRPGHDVVLPYYRDMTLMLALGMTPRELMLNVFSRAEDPNSGGRQMPAHFSLPRLRVLTGSSPVGTQIPHAAGAALASRLRGEDSVTFCSFGEGATSTGDFHEGVNFAAVLQLPVIFFCQNNRYAISVPQRRQMAVESVAARAAAYGIEGVSVDGQDPVAVYQVVSQAVERARAGAGPTLIEAVTYRYVPHTSDDDDRVYRSRDEVDQSRRRDPIPLLRDRLVEAGLWDDAREQALREEVARIVDDATAYAEQAPPPDPATVARHLFAEPAAES</sequence>
<dbReference type="RefSeq" id="WP_324669043.1">
    <property type="nucleotide sequence ID" value="NZ_CP141614.1"/>
</dbReference>
<comment type="function">
    <text evidence="4">The branched-chain alpha-keto dehydrogenase complex catalyzes the overall conversion of alpha-keto acids to acyl-CoA and CO(2). It contains multiple copies of three enzymatic components: branched-chain alpha-keto acid decarboxylase (E1), lipoamide acyltransferase (E2) and lipoamide dehydrogenase (E3).</text>
</comment>
<protein>
    <recommendedName>
        <fullName evidence="4">2-oxoisovalerate dehydrogenase subunit alpha</fullName>
        <ecNumber evidence="4">1.2.4.4</ecNumber>
    </recommendedName>
    <alternativeName>
        <fullName evidence="4">Branched-chain alpha-keto acid dehydrogenase E1 component alpha chain</fullName>
    </alternativeName>
</protein>
<dbReference type="EC" id="1.2.4.4" evidence="4"/>
<dbReference type="Gene3D" id="3.40.50.970">
    <property type="match status" value="1"/>
</dbReference>
<dbReference type="InterPro" id="IPR050771">
    <property type="entry name" value="Alpha-ketoacid_DH_E1_comp"/>
</dbReference>
<keyword evidence="2 4" id="KW-0560">Oxidoreductase</keyword>
<reference evidence="7" key="1">
    <citation type="submission" date="2023-12" db="EMBL/GenBank/DDBJ databases">
        <title>Novel isolates from deep terrestrial aquifers shed light on the physiology and ecology of the class Limnochordia.</title>
        <authorList>
            <person name="Karnachuk O.V."/>
            <person name="Lukina A.P."/>
            <person name="Avakyan M.R."/>
            <person name="Kadnikov V."/>
            <person name="Begmatov S."/>
            <person name="Beletsky A.V."/>
            <person name="Mardanov A.V."/>
            <person name="Ravin N.V."/>
        </authorList>
    </citation>
    <scope>NUCLEOTIDE SEQUENCE [LARGE SCALE GENOMIC DNA]</scope>
    <source>
        <strain evidence="7">LN</strain>
    </source>
</reference>
<feature type="domain" description="Dehydrogenase E1 component" evidence="5">
    <location>
        <begin position="30"/>
        <end position="330"/>
    </location>
</feature>
<dbReference type="InterPro" id="IPR029061">
    <property type="entry name" value="THDP-binding"/>
</dbReference>
<accession>A0ABZ1BR80</accession>
<dbReference type="Pfam" id="PF00676">
    <property type="entry name" value="E1_dh"/>
    <property type="match status" value="1"/>
</dbReference>
<dbReference type="EMBL" id="CP141614">
    <property type="protein sequence ID" value="WRP14677.1"/>
    <property type="molecule type" value="Genomic_DNA"/>
</dbReference>
<evidence type="ECO:0000256" key="3">
    <source>
        <dbReference type="ARBA" id="ARBA00023052"/>
    </source>
</evidence>
<dbReference type="Proteomes" id="UP001333102">
    <property type="component" value="Chromosome"/>
</dbReference>
<comment type="catalytic activity">
    <reaction evidence="4">
        <text>N(6)-[(R)-lipoyl]-L-lysyl-[protein] + 3-methyl-2-oxobutanoate + H(+) = N(6)-[(R)-S(8)-2-methylpropanoyldihydrolipoyl]-L-lysyl-[protein] + CO2</text>
        <dbReference type="Rhea" id="RHEA:13457"/>
        <dbReference type="Rhea" id="RHEA-COMP:10474"/>
        <dbReference type="Rhea" id="RHEA-COMP:10497"/>
        <dbReference type="ChEBI" id="CHEBI:11851"/>
        <dbReference type="ChEBI" id="CHEBI:15378"/>
        <dbReference type="ChEBI" id="CHEBI:16526"/>
        <dbReference type="ChEBI" id="CHEBI:83099"/>
        <dbReference type="ChEBI" id="CHEBI:83142"/>
        <dbReference type="EC" id="1.2.4.4"/>
    </reaction>
</comment>
<dbReference type="CDD" id="cd02000">
    <property type="entry name" value="TPP_E1_PDC_ADC_BCADC"/>
    <property type="match status" value="1"/>
</dbReference>
<dbReference type="InterPro" id="IPR001017">
    <property type="entry name" value="DH_E1"/>
</dbReference>
<evidence type="ECO:0000256" key="1">
    <source>
        <dbReference type="ARBA" id="ARBA00001964"/>
    </source>
</evidence>
<evidence type="ECO:0000313" key="7">
    <source>
        <dbReference type="Proteomes" id="UP001333102"/>
    </source>
</evidence>
<comment type="cofactor">
    <cofactor evidence="1 4">
        <name>thiamine diphosphate</name>
        <dbReference type="ChEBI" id="CHEBI:58937"/>
    </cofactor>
</comment>
<keyword evidence="7" id="KW-1185">Reference proteome</keyword>
<dbReference type="PANTHER" id="PTHR43380:SF1">
    <property type="entry name" value="2-OXOISOVALERATE DEHYDROGENASE SUBUNIT ALPHA, MITOCHONDRIAL"/>
    <property type="match status" value="1"/>
</dbReference>
<evidence type="ECO:0000259" key="5">
    <source>
        <dbReference type="Pfam" id="PF00676"/>
    </source>
</evidence>
<dbReference type="SUPFAM" id="SSF52518">
    <property type="entry name" value="Thiamin diphosphate-binding fold (THDP-binding)"/>
    <property type="match status" value="1"/>
</dbReference>